<feature type="transmembrane region" description="Helical" evidence="1">
    <location>
        <begin position="517"/>
        <end position="541"/>
    </location>
</feature>
<dbReference type="AlphaFoldDB" id="A0A087CGW2"/>
<keyword evidence="1" id="KW-0472">Membrane</keyword>
<evidence type="ECO:0000313" key="2">
    <source>
        <dbReference type="EMBL" id="KFI82512.1"/>
    </source>
</evidence>
<organism evidence="2 3">
    <name type="scientific">Bifidobacterium psychraerophilum</name>
    <dbReference type="NCBI Taxonomy" id="218140"/>
    <lineage>
        <taxon>Bacteria</taxon>
        <taxon>Bacillati</taxon>
        <taxon>Actinomycetota</taxon>
        <taxon>Actinomycetes</taxon>
        <taxon>Bifidobacteriales</taxon>
        <taxon>Bifidobacteriaceae</taxon>
        <taxon>Bifidobacterium</taxon>
    </lineage>
</organism>
<dbReference type="EMBL" id="JGZI01000009">
    <property type="protein sequence ID" value="KFI82512.1"/>
    <property type="molecule type" value="Genomic_DNA"/>
</dbReference>
<feature type="transmembrane region" description="Helical" evidence="1">
    <location>
        <begin position="167"/>
        <end position="184"/>
    </location>
</feature>
<feature type="transmembrane region" description="Helical" evidence="1">
    <location>
        <begin position="365"/>
        <end position="385"/>
    </location>
</feature>
<feature type="transmembrane region" description="Helical" evidence="1">
    <location>
        <begin position="639"/>
        <end position="662"/>
    </location>
</feature>
<keyword evidence="1" id="KW-1133">Transmembrane helix</keyword>
<gene>
    <name evidence="2" type="ORF">BPSY_1362</name>
</gene>
<feature type="transmembrane region" description="Helical" evidence="1">
    <location>
        <begin position="301"/>
        <end position="325"/>
    </location>
</feature>
<feature type="transmembrane region" description="Helical" evidence="1">
    <location>
        <begin position="204"/>
        <end position="226"/>
    </location>
</feature>
<dbReference type="GO" id="GO:0016740">
    <property type="term" value="F:transferase activity"/>
    <property type="evidence" value="ECO:0007669"/>
    <property type="project" value="UniProtKB-KW"/>
</dbReference>
<dbReference type="STRING" id="218140.BPSY_1362"/>
<accession>A0A087CGW2</accession>
<name>A0A087CGW2_9BIFI</name>
<dbReference type="Proteomes" id="UP000029050">
    <property type="component" value="Unassembled WGS sequence"/>
</dbReference>
<sequence>MEAVAFNLPHWSSLHYLGEQASSNASVTIGDGLKRERNGLLSVVEPSKAYIQMSGVDARVGFIHISTNDAAAGSGSSTSLAEITTTPDNSTDVRLDALSSTGNGEEAWAAGSNSSVSTDVPMSAYLRNPDAGGRTDSLRLWIQEPTGTVVRVDGFSVNPRVPWHFDALRIAAMCLIALLVLAFLPHSWLWRTRLDTGDGKQRLLLSSLLIPFILVAVTTIISVIVWPQQQIFHNDNGYTYDFNQYGHVADALLHGRPWLDLKVPDQLLLSKDPLDIATRQSLLDHGTQPIYWDYVLYEGHWYSYFGVLPAVALFLPYQAITSLWVDGGLMLPAQAASMLLLLAASVMLLLLVIRIINRHFTAVPLAVVVIGAIVCFTGSNLGYLWNTGTFYTIPLAASLALSALGLWLWLGARQVRDSHDAAWRMWRCTDMRADKRGEIESRLSLPRIALGSLCLGANLACRPAFVLTCLLALPIFWDELVALIGQARKRPVKQGGLGEVDGQVQDARRRSVARRSLLKAFAAATLPAAAAMMPALAYNYWRFGSFLNFGNQYQVTVVNLRQYQTPIDNIPYIVGYYLGQPLSFTRLFPWISYAPAPLPHWQYTESGVGGLLMLCPALIVIAALPLVRRFLRSRRVFGIAWSLLLLGLVMAVFDAYLGGFVWRYMADFGWLLSLCAVIVIAAIAERSGAPNPSTHAMAANLQADTRPDWAGRSRGLAMGAITVLALAGLAITLLAGAAITAKNNPDALVNIHTWFAAF</sequence>
<proteinExistence type="predicted"/>
<keyword evidence="1" id="KW-0812">Transmembrane</keyword>
<comment type="caution">
    <text evidence="2">The sequence shown here is derived from an EMBL/GenBank/DDBJ whole genome shotgun (WGS) entry which is preliminary data.</text>
</comment>
<feature type="transmembrane region" description="Helical" evidence="1">
    <location>
        <begin position="331"/>
        <end position="353"/>
    </location>
</feature>
<keyword evidence="3" id="KW-1185">Reference proteome</keyword>
<feature type="transmembrane region" description="Helical" evidence="1">
    <location>
        <begin position="668"/>
        <end position="684"/>
    </location>
</feature>
<feature type="transmembrane region" description="Helical" evidence="1">
    <location>
        <begin position="391"/>
        <end position="410"/>
    </location>
</feature>
<feature type="transmembrane region" description="Helical" evidence="1">
    <location>
        <begin position="716"/>
        <end position="739"/>
    </location>
</feature>
<keyword evidence="2" id="KW-0808">Transferase</keyword>
<dbReference type="eggNOG" id="COG1807">
    <property type="taxonomic scope" value="Bacteria"/>
</dbReference>
<protein>
    <submittedName>
        <fullName evidence="2">Pmt family glycosyltransferase</fullName>
    </submittedName>
</protein>
<evidence type="ECO:0000313" key="3">
    <source>
        <dbReference type="Proteomes" id="UP000029050"/>
    </source>
</evidence>
<reference evidence="2 3" key="1">
    <citation type="submission" date="2014-03" db="EMBL/GenBank/DDBJ databases">
        <title>Genomics of Bifidobacteria.</title>
        <authorList>
            <person name="Ventura M."/>
            <person name="Milani C."/>
            <person name="Lugli G.A."/>
        </authorList>
    </citation>
    <scope>NUCLEOTIDE SEQUENCE [LARGE SCALE GENOMIC DNA]</scope>
    <source>
        <strain evidence="2 3">LMG 21775</strain>
    </source>
</reference>
<feature type="transmembrane region" description="Helical" evidence="1">
    <location>
        <begin position="607"/>
        <end position="627"/>
    </location>
</feature>
<evidence type="ECO:0000256" key="1">
    <source>
        <dbReference type="SAM" id="Phobius"/>
    </source>
</evidence>